<dbReference type="GO" id="GO:0016874">
    <property type="term" value="F:ligase activity"/>
    <property type="evidence" value="ECO:0007669"/>
    <property type="project" value="UniProtKB-KW"/>
</dbReference>
<keyword evidence="4" id="KW-0067">ATP-binding</keyword>
<accession>A0ABP7Y0V8</accession>
<gene>
    <name evidence="6" type="ORF">GCM10022215_39170</name>
</gene>
<reference evidence="7" key="1">
    <citation type="journal article" date="2019" name="Int. J. Syst. Evol. Microbiol.">
        <title>The Global Catalogue of Microorganisms (GCM) 10K type strain sequencing project: providing services to taxonomists for standard genome sequencing and annotation.</title>
        <authorList>
            <consortium name="The Broad Institute Genomics Platform"/>
            <consortium name="The Broad Institute Genome Sequencing Center for Infectious Disease"/>
            <person name="Wu L."/>
            <person name="Ma J."/>
        </authorList>
    </citation>
    <scope>NUCLEOTIDE SEQUENCE [LARGE SCALE GENOMIC DNA]</scope>
    <source>
        <strain evidence="7">JCM 16703</strain>
    </source>
</reference>
<proteinExistence type="inferred from homology"/>
<dbReference type="PANTHER" id="PTHR43107">
    <property type="entry name" value="LONG-CHAIN FATTY ACID TRANSPORT PROTEIN"/>
    <property type="match status" value="1"/>
</dbReference>
<dbReference type="InterPro" id="IPR020845">
    <property type="entry name" value="AMP-binding_CS"/>
</dbReference>
<dbReference type="RefSeq" id="WP_344735195.1">
    <property type="nucleotide sequence ID" value="NZ_BAAAZH010000032.1"/>
</dbReference>
<sequence>MTAPPPTVREQLLARRDDAGNGLLGDGVRLTWAETVATAARWSSALRALLAELAPGRPPHVGVLLENRPEYLHLLAAAGLGGVVAVGLNPTRRGAALAGDCARADVALVLTDAAHAHLLPDGALPEGAVVDIDGEEWAALVAAASPEPADLAVGPDDLMMLIFTSGTSGDPKAVRITQAKVAAPGVLLGERFGLGSDDVAYVSMPLFHSNAVMAGWAPALAQGAGVAVARFSASGFLPDVRRFGATYANYVGKPLSYVLTTPPHPDDADNPLRIVFGNEADERSIAAFGERFGCTVVDSYSSTENAVIVRREPGMPAGALGRPAPGVRVLDPETLAETPDAVFDDHGRLLNAEEATGELVNTEGAGAFAGYYNDPDAEADRMRHGMYWSGDLAYRDAEGWIYFAGRTADWLRVDGENLAAAPIERVLLRHPAITSAAVYAVPDPGDAASGAPGIGDQVMAAIVAPDLSPAAFAGFLDDQDDLSPKARPRWVRVHRAVDELPRTATTKIIKRDLAAAGVAGATASGGVLWEREPRGTAYRVRP</sequence>
<name>A0ABP7Y0V8_9ACTN</name>
<dbReference type="InterPro" id="IPR042099">
    <property type="entry name" value="ANL_N_sf"/>
</dbReference>
<dbReference type="InterPro" id="IPR000873">
    <property type="entry name" value="AMP-dep_synth/lig_dom"/>
</dbReference>
<dbReference type="InterPro" id="IPR045851">
    <property type="entry name" value="AMP-bd_C_sf"/>
</dbReference>
<evidence type="ECO:0000256" key="2">
    <source>
        <dbReference type="ARBA" id="ARBA00022598"/>
    </source>
</evidence>
<dbReference type="PANTHER" id="PTHR43107:SF15">
    <property type="entry name" value="FATTY ACID TRANSPORT PROTEIN 3, ISOFORM A"/>
    <property type="match status" value="1"/>
</dbReference>
<evidence type="ECO:0000259" key="5">
    <source>
        <dbReference type="Pfam" id="PF00501"/>
    </source>
</evidence>
<evidence type="ECO:0000313" key="7">
    <source>
        <dbReference type="Proteomes" id="UP001501495"/>
    </source>
</evidence>
<dbReference type="Gene3D" id="3.30.300.30">
    <property type="match status" value="1"/>
</dbReference>
<keyword evidence="7" id="KW-1185">Reference proteome</keyword>
<dbReference type="SUPFAM" id="SSF56801">
    <property type="entry name" value="Acetyl-CoA synthetase-like"/>
    <property type="match status" value="1"/>
</dbReference>
<organism evidence="6 7">
    <name type="scientific">Nocardioides fonticola</name>
    <dbReference type="NCBI Taxonomy" id="450363"/>
    <lineage>
        <taxon>Bacteria</taxon>
        <taxon>Bacillati</taxon>
        <taxon>Actinomycetota</taxon>
        <taxon>Actinomycetes</taxon>
        <taxon>Propionibacteriales</taxon>
        <taxon>Nocardioidaceae</taxon>
        <taxon>Nocardioides</taxon>
    </lineage>
</organism>
<keyword evidence="2 6" id="KW-0436">Ligase</keyword>
<dbReference type="EMBL" id="BAAAZH010000032">
    <property type="protein sequence ID" value="GAA4128067.1"/>
    <property type="molecule type" value="Genomic_DNA"/>
</dbReference>
<evidence type="ECO:0000313" key="6">
    <source>
        <dbReference type="EMBL" id="GAA4128067.1"/>
    </source>
</evidence>
<dbReference type="Proteomes" id="UP001501495">
    <property type="component" value="Unassembled WGS sequence"/>
</dbReference>
<evidence type="ECO:0000256" key="3">
    <source>
        <dbReference type="ARBA" id="ARBA00022741"/>
    </source>
</evidence>
<dbReference type="Pfam" id="PF00501">
    <property type="entry name" value="AMP-binding"/>
    <property type="match status" value="1"/>
</dbReference>
<keyword evidence="3" id="KW-0547">Nucleotide-binding</keyword>
<feature type="domain" description="AMP-dependent synthetase/ligase" evidence="5">
    <location>
        <begin position="25"/>
        <end position="372"/>
    </location>
</feature>
<dbReference type="Gene3D" id="3.40.50.12780">
    <property type="entry name" value="N-terminal domain of ligase-like"/>
    <property type="match status" value="1"/>
</dbReference>
<protein>
    <submittedName>
        <fullName evidence="6">Long-chain-fatty-acid--CoA ligase</fullName>
    </submittedName>
</protein>
<comment type="caution">
    <text evidence="6">The sequence shown here is derived from an EMBL/GenBank/DDBJ whole genome shotgun (WGS) entry which is preliminary data.</text>
</comment>
<comment type="similarity">
    <text evidence="1">Belongs to the ATP-dependent AMP-binding enzyme family.</text>
</comment>
<evidence type="ECO:0000256" key="1">
    <source>
        <dbReference type="ARBA" id="ARBA00006432"/>
    </source>
</evidence>
<evidence type="ECO:0000256" key="4">
    <source>
        <dbReference type="ARBA" id="ARBA00022840"/>
    </source>
</evidence>
<dbReference type="PROSITE" id="PS00455">
    <property type="entry name" value="AMP_BINDING"/>
    <property type="match status" value="1"/>
</dbReference>